<dbReference type="HAMAP" id="MF_00836">
    <property type="entry name" value="PhnN"/>
    <property type="match status" value="1"/>
</dbReference>
<dbReference type="GO" id="GO:0019634">
    <property type="term" value="P:organic phosphonate metabolic process"/>
    <property type="evidence" value="ECO:0007669"/>
    <property type="project" value="UniProtKB-UniRule"/>
</dbReference>
<evidence type="ECO:0000259" key="7">
    <source>
        <dbReference type="PROSITE" id="PS50052"/>
    </source>
</evidence>
<evidence type="ECO:0000256" key="6">
    <source>
        <dbReference type="HAMAP-Rule" id="MF_00836"/>
    </source>
</evidence>
<dbReference type="GO" id="GO:0006015">
    <property type="term" value="P:5-phosphoribose 1-diphosphate biosynthetic process"/>
    <property type="evidence" value="ECO:0007669"/>
    <property type="project" value="UniProtKB-UniRule"/>
</dbReference>
<dbReference type="SMART" id="SM00072">
    <property type="entry name" value="GuKc"/>
    <property type="match status" value="1"/>
</dbReference>
<keyword evidence="3 6" id="KW-0808">Transferase</keyword>
<dbReference type="NCBIfam" id="TIGR02322">
    <property type="entry name" value="phosphon_PhnN"/>
    <property type="match status" value="1"/>
</dbReference>
<dbReference type="Pfam" id="PF13238">
    <property type="entry name" value="AAA_18"/>
    <property type="match status" value="1"/>
</dbReference>
<dbReference type="InterPro" id="IPR012699">
    <property type="entry name" value="PhnN"/>
</dbReference>
<dbReference type="RefSeq" id="WP_108884152.1">
    <property type="nucleotide sequence ID" value="NZ_OMOJ01000001.1"/>
</dbReference>
<dbReference type="Proteomes" id="UP000244904">
    <property type="component" value="Unassembled WGS sequence"/>
</dbReference>
<dbReference type="PROSITE" id="PS50052">
    <property type="entry name" value="GUANYLATE_KINASE_2"/>
    <property type="match status" value="1"/>
</dbReference>
<dbReference type="GO" id="GO:0005524">
    <property type="term" value="F:ATP binding"/>
    <property type="evidence" value="ECO:0007669"/>
    <property type="project" value="UniProtKB-KW"/>
</dbReference>
<gene>
    <name evidence="6 8" type="primary">phnN</name>
    <name evidence="8" type="ORF">PRI8871_00014</name>
</gene>
<accession>A0A2R8AN14</accession>
<dbReference type="EMBL" id="OMOJ01000001">
    <property type="protein sequence ID" value="SPF77433.1"/>
    <property type="molecule type" value="Genomic_DNA"/>
</dbReference>
<evidence type="ECO:0000313" key="9">
    <source>
        <dbReference type="Proteomes" id="UP000244904"/>
    </source>
</evidence>
<feature type="domain" description="Guanylate kinase-like" evidence="7">
    <location>
        <begin position="3"/>
        <end position="176"/>
    </location>
</feature>
<evidence type="ECO:0000256" key="1">
    <source>
        <dbReference type="ARBA" id="ARBA00000373"/>
    </source>
</evidence>
<protein>
    <recommendedName>
        <fullName evidence="6">Ribose 1,5-bisphosphate phosphokinase PhnN</fullName>
        <ecNumber evidence="6">2.7.4.23</ecNumber>
    </recommendedName>
    <alternativeName>
        <fullName evidence="6">Ribose 1,5-bisphosphokinase</fullName>
    </alternativeName>
</protein>
<dbReference type="EC" id="2.7.4.23" evidence="6"/>
<comment type="function">
    <text evidence="6">Catalyzes the phosphorylation of ribose 1,5-bisphosphate to 5-phospho-D-ribosyl alpha-1-diphosphate (PRPP).</text>
</comment>
<name>A0A2R8AN14_9RHOB</name>
<evidence type="ECO:0000256" key="5">
    <source>
        <dbReference type="ARBA" id="ARBA00022840"/>
    </source>
</evidence>
<feature type="binding site" evidence="6">
    <location>
        <begin position="10"/>
        <end position="17"/>
    </location>
    <ligand>
        <name>ATP</name>
        <dbReference type="ChEBI" id="CHEBI:30616"/>
    </ligand>
</feature>
<keyword evidence="9" id="KW-1185">Reference proteome</keyword>
<dbReference type="GO" id="GO:0005829">
    <property type="term" value="C:cytosol"/>
    <property type="evidence" value="ECO:0007669"/>
    <property type="project" value="TreeGrafter"/>
</dbReference>
<evidence type="ECO:0000256" key="4">
    <source>
        <dbReference type="ARBA" id="ARBA00022741"/>
    </source>
</evidence>
<dbReference type="InterPro" id="IPR027417">
    <property type="entry name" value="P-loop_NTPase"/>
</dbReference>
<comment type="pathway">
    <text evidence="2 6">Metabolic intermediate biosynthesis; 5-phospho-alpha-D-ribose 1-diphosphate biosynthesis; 5-phospho-alpha-D-ribose 1-diphosphate from D-ribose 5-phosphate (route II): step 3/3.</text>
</comment>
<organism evidence="8 9">
    <name type="scientific">Pseudoprimorskyibacter insulae</name>
    <dbReference type="NCBI Taxonomy" id="1695997"/>
    <lineage>
        <taxon>Bacteria</taxon>
        <taxon>Pseudomonadati</taxon>
        <taxon>Pseudomonadota</taxon>
        <taxon>Alphaproteobacteria</taxon>
        <taxon>Rhodobacterales</taxon>
        <taxon>Paracoccaceae</taxon>
        <taxon>Pseudoprimorskyibacter</taxon>
    </lineage>
</organism>
<dbReference type="SUPFAM" id="SSF52540">
    <property type="entry name" value="P-loop containing nucleoside triphosphate hydrolases"/>
    <property type="match status" value="1"/>
</dbReference>
<evidence type="ECO:0000313" key="8">
    <source>
        <dbReference type="EMBL" id="SPF77433.1"/>
    </source>
</evidence>
<keyword evidence="5 6" id="KW-0067">ATP-binding</keyword>
<dbReference type="OrthoDB" id="341217at2"/>
<evidence type="ECO:0000256" key="3">
    <source>
        <dbReference type="ARBA" id="ARBA00022679"/>
    </source>
</evidence>
<comment type="similarity">
    <text evidence="6">Belongs to the ribose 1,5-bisphosphokinase family.</text>
</comment>
<keyword evidence="4 6" id="KW-0547">Nucleotide-binding</keyword>
<dbReference type="Gene3D" id="3.40.50.300">
    <property type="entry name" value="P-loop containing nucleotide triphosphate hydrolases"/>
    <property type="match status" value="1"/>
</dbReference>
<reference evidence="9" key="1">
    <citation type="submission" date="2018-03" db="EMBL/GenBank/DDBJ databases">
        <authorList>
            <person name="Rodrigo-Torres L."/>
            <person name="Arahal R. D."/>
            <person name="Lucena T."/>
        </authorList>
    </citation>
    <scope>NUCLEOTIDE SEQUENCE [LARGE SCALE GENOMIC DNA]</scope>
    <source>
        <strain evidence="9">CECT 8871</strain>
    </source>
</reference>
<dbReference type="UniPathway" id="UPA00087">
    <property type="reaction ID" value="UER00175"/>
</dbReference>
<comment type="catalytic activity">
    <reaction evidence="1 6">
        <text>alpha-D-ribose 1,5-bisphosphate + ATP = 5-phospho-alpha-D-ribose 1-diphosphate + ADP</text>
        <dbReference type="Rhea" id="RHEA:20109"/>
        <dbReference type="ChEBI" id="CHEBI:30616"/>
        <dbReference type="ChEBI" id="CHEBI:58017"/>
        <dbReference type="ChEBI" id="CHEBI:68688"/>
        <dbReference type="ChEBI" id="CHEBI:456216"/>
        <dbReference type="EC" id="2.7.4.23"/>
    </reaction>
</comment>
<dbReference type="GO" id="GO:0033863">
    <property type="term" value="F:ribose 1,5-bisphosphate phosphokinase activity"/>
    <property type="evidence" value="ECO:0007669"/>
    <property type="project" value="UniProtKB-UniRule"/>
</dbReference>
<evidence type="ECO:0000256" key="2">
    <source>
        <dbReference type="ARBA" id="ARBA00005069"/>
    </source>
</evidence>
<dbReference type="AlphaFoldDB" id="A0A2R8AN14"/>
<dbReference type="InterPro" id="IPR008144">
    <property type="entry name" value="Guanylate_kin-like_dom"/>
</dbReference>
<dbReference type="PANTHER" id="PTHR23117:SF8">
    <property type="entry name" value="RIBOSE 1,5-BISPHOSPHATE PHOSPHOKINASE PHNN"/>
    <property type="match status" value="1"/>
</dbReference>
<dbReference type="InterPro" id="IPR008145">
    <property type="entry name" value="GK/Ca_channel_bsu"/>
</dbReference>
<keyword evidence="8" id="KW-0418">Kinase</keyword>
<dbReference type="PANTHER" id="PTHR23117">
    <property type="entry name" value="GUANYLATE KINASE-RELATED"/>
    <property type="match status" value="1"/>
</dbReference>
<sequence length="180" mass="19075">MTGRAFAIVGPSGAGKDTLLAGAVQSLPSLHLVRRVITRPSNAGGEDFDGVTEAQFERMRVNGAFALHWAAHGLLYGIPASALDALEAGDTVIFNGSRAMLDHARQVFPGLTVIHVTAAPEVLARRLEARGRETAQDIRQRLERASGLRPVGPDVVEIDNSSDVAKALGQLIALLQPVRA</sequence>
<proteinExistence type="inferred from homology"/>